<organism evidence="4">
    <name type="scientific">uncultured euryarchaeote Rifle_16ft_4_minimus_37664</name>
    <dbReference type="NCBI Taxonomy" id="1665194"/>
    <lineage>
        <taxon>Archaea</taxon>
        <taxon>Methanobacteriati</taxon>
        <taxon>Methanobacteriota</taxon>
        <taxon>environmental samples</taxon>
    </lineage>
</organism>
<proteinExistence type="predicted"/>
<dbReference type="InterPro" id="IPR000182">
    <property type="entry name" value="GNAT_dom"/>
</dbReference>
<protein>
    <submittedName>
        <fullName evidence="4">Ribosomal-protein-alanine acetyltransferase</fullName>
    </submittedName>
</protein>
<evidence type="ECO:0000259" key="3">
    <source>
        <dbReference type="PROSITE" id="PS51186"/>
    </source>
</evidence>
<evidence type="ECO:0000256" key="2">
    <source>
        <dbReference type="ARBA" id="ARBA00023315"/>
    </source>
</evidence>
<dbReference type="InterPro" id="IPR051556">
    <property type="entry name" value="N-term/lysine_N-AcTrnsfr"/>
</dbReference>
<sequence>MLIRPFLPNDLPAVTSIVREALRENYPSSIYFDIHRWWRDGFLVADLDGNPVGFLAAVIPNDGQARILMLAVSTGLRGRGIGATLMNAFLANCEVRGLRRIELEVRISNLDAIRFYRRFGFEIVGTLPHFYTDGEDGYRMARSW</sequence>
<feature type="domain" description="N-acetyltransferase" evidence="3">
    <location>
        <begin position="1"/>
        <end position="144"/>
    </location>
</feature>
<dbReference type="InterPro" id="IPR016181">
    <property type="entry name" value="Acyl_CoA_acyltransferase"/>
</dbReference>
<dbReference type="PANTHER" id="PTHR42919:SF8">
    <property type="entry name" value="N-ALPHA-ACETYLTRANSFERASE 50"/>
    <property type="match status" value="1"/>
</dbReference>
<evidence type="ECO:0000256" key="1">
    <source>
        <dbReference type="ARBA" id="ARBA00022679"/>
    </source>
</evidence>
<dbReference type="SUPFAM" id="SSF55729">
    <property type="entry name" value="Acyl-CoA N-acyltransferases (Nat)"/>
    <property type="match status" value="1"/>
</dbReference>
<dbReference type="CDD" id="cd04301">
    <property type="entry name" value="NAT_SF"/>
    <property type="match status" value="1"/>
</dbReference>
<dbReference type="PROSITE" id="PS51186">
    <property type="entry name" value="GNAT"/>
    <property type="match status" value="1"/>
</dbReference>
<dbReference type="AlphaFoldDB" id="A0A0H4T4S3"/>
<reference evidence="4" key="1">
    <citation type="journal article" date="2015" name="ISME J.">
        <title>Aquifer environment selects for microbial species cohorts in sediment and groundwater.</title>
        <authorList>
            <person name="Hug L.A."/>
            <person name="Thomas B.C."/>
            <person name="Brown C.T."/>
            <person name="Frischkorn K.R."/>
            <person name="Williams K.H."/>
            <person name="Tringe S.G."/>
            <person name="Banfield J.F."/>
        </authorList>
    </citation>
    <scope>NUCLEOTIDE SEQUENCE</scope>
</reference>
<keyword evidence="1 4" id="KW-0808">Transferase</keyword>
<dbReference type="PANTHER" id="PTHR42919">
    <property type="entry name" value="N-ALPHA-ACETYLTRANSFERASE"/>
    <property type="match status" value="1"/>
</dbReference>
<dbReference type="Gene3D" id="3.40.630.30">
    <property type="match status" value="1"/>
</dbReference>
<evidence type="ECO:0000313" key="4">
    <source>
        <dbReference type="EMBL" id="AKQ02673.1"/>
    </source>
</evidence>
<accession>A0A0H4T4S3</accession>
<dbReference type="GO" id="GO:0016747">
    <property type="term" value="F:acyltransferase activity, transferring groups other than amino-acyl groups"/>
    <property type="evidence" value="ECO:0007669"/>
    <property type="project" value="InterPro"/>
</dbReference>
<keyword evidence="2" id="KW-0012">Acyltransferase</keyword>
<name>A0A0H4T4S3_9EURY</name>
<dbReference type="EMBL" id="KT007002">
    <property type="protein sequence ID" value="AKQ02673.1"/>
    <property type="molecule type" value="Genomic_DNA"/>
</dbReference>
<dbReference type="Pfam" id="PF00583">
    <property type="entry name" value="Acetyltransf_1"/>
    <property type="match status" value="1"/>
</dbReference>